<proteinExistence type="predicted"/>
<dbReference type="AlphaFoldDB" id="A0A6P0UA15"/>
<organism evidence="2 3">
    <name type="scientific">Muriicola jejuensis</name>
    <dbReference type="NCBI Taxonomy" id="504488"/>
    <lineage>
        <taxon>Bacteria</taxon>
        <taxon>Pseudomonadati</taxon>
        <taxon>Bacteroidota</taxon>
        <taxon>Flavobacteriia</taxon>
        <taxon>Flavobacteriales</taxon>
        <taxon>Flavobacteriaceae</taxon>
        <taxon>Muriicola</taxon>
    </lineage>
</organism>
<sequence length="97" mass="11421">MNNLKFEDLPSAMEIVLDKLTKLEEELQAIKENFQPKHPEELLTREETAEFLKVSMTTLWQWSRKGILPSYGIGNRVYYKRSELENTLVKLESKNYG</sequence>
<dbReference type="InterPro" id="IPR009061">
    <property type="entry name" value="DNA-bd_dom_put_sf"/>
</dbReference>
<dbReference type="PANTHER" id="PTHR34585">
    <property type="match status" value="1"/>
</dbReference>
<evidence type="ECO:0000313" key="2">
    <source>
        <dbReference type="EMBL" id="NER10034.1"/>
    </source>
</evidence>
<dbReference type="Pfam" id="PF12728">
    <property type="entry name" value="HTH_17"/>
    <property type="match status" value="1"/>
</dbReference>
<evidence type="ECO:0000313" key="3">
    <source>
        <dbReference type="Proteomes" id="UP000468443"/>
    </source>
</evidence>
<dbReference type="PANTHER" id="PTHR34585:SF22">
    <property type="entry name" value="HELIX-TURN-HELIX DOMAIN-CONTAINING PROTEIN"/>
    <property type="match status" value="1"/>
</dbReference>
<keyword evidence="3" id="KW-1185">Reference proteome</keyword>
<comment type="caution">
    <text evidence="2">The sequence shown here is derived from an EMBL/GenBank/DDBJ whole genome shotgun (WGS) entry which is preliminary data.</text>
</comment>
<name>A0A6P0UA15_9FLAO</name>
<dbReference type="EMBL" id="JAABOP010000001">
    <property type="protein sequence ID" value="NER10034.1"/>
    <property type="molecule type" value="Genomic_DNA"/>
</dbReference>
<gene>
    <name evidence="2" type="ORF">GWK09_05875</name>
</gene>
<protein>
    <submittedName>
        <fullName evidence="2">Helix-turn-helix domain-containing protein</fullName>
    </submittedName>
</protein>
<dbReference type="RefSeq" id="WP_163692058.1">
    <property type="nucleotide sequence ID" value="NZ_FXTW01000001.1"/>
</dbReference>
<feature type="domain" description="Helix-turn-helix" evidence="1">
    <location>
        <begin position="42"/>
        <end position="85"/>
    </location>
</feature>
<reference evidence="2 3" key="1">
    <citation type="submission" date="2020-01" db="EMBL/GenBank/DDBJ databases">
        <title>Muriicola jejuensis KCTC 22299.</title>
        <authorList>
            <person name="Wang G."/>
        </authorList>
    </citation>
    <scope>NUCLEOTIDE SEQUENCE [LARGE SCALE GENOMIC DNA]</scope>
    <source>
        <strain evidence="2 3">KCTC 22299</strain>
    </source>
</reference>
<accession>A0A6P0UA15</accession>
<dbReference type="Proteomes" id="UP000468443">
    <property type="component" value="Unassembled WGS sequence"/>
</dbReference>
<evidence type="ECO:0000259" key="1">
    <source>
        <dbReference type="Pfam" id="PF12728"/>
    </source>
</evidence>
<dbReference type="InterPro" id="IPR041657">
    <property type="entry name" value="HTH_17"/>
</dbReference>
<dbReference type="SUPFAM" id="SSF46955">
    <property type="entry name" value="Putative DNA-binding domain"/>
    <property type="match status" value="1"/>
</dbReference>